<gene>
    <name evidence="3" type="ORF">DW070_02160</name>
</gene>
<dbReference type="Pfam" id="PF01368">
    <property type="entry name" value="DHH"/>
    <property type="match status" value="1"/>
</dbReference>
<dbReference type="Pfam" id="PF02272">
    <property type="entry name" value="DHHA1"/>
    <property type="match status" value="1"/>
</dbReference>
<feature type="domain" description="DDH" evidence="1">
    <location>
        <begin position="21"/>
        <end position="169"/>
    </location>
</feature>
<dbReference type="Gene3D" id="3.10.310.30">
    <property type="match status" value="1"/>
</dbReference>
<sequence>MAFDFNEQFEKMMREYDVTEVVLLGHMNPDGDAAGSVMGLAHYIKVNYPQYTAWPFLSDKLDKGPKKQVMEDEIFAPFERPKLASERYAVIVCDTATLKRLIGMKYYQRAVVSMIIDHHASNEGYGIINDIKVSESCAYNVFEILDKEMLKKAASAPHPNGADYLYMGILHDTSRFSRSDAKIEAAGSKLLAMGADHRYVMRTMQDKTLDDLIRQGEILRRVKRVMEGKVAYVYMSYQEAKKLHISYEDIHPISGMLRDCEDIEMGFSMYEEAPNIWRCSFRSDGQWINVNEMMKSFGGGGHAAAAGLRRETDQPEVLLEQLLAQIESIQSLG</sequence>
<dbReference type="AlphaFoldDB" id="A0A3E2TST6"/>
<dbReference type="InterPro" id="IPR051319">
    <property type="entry name" value="Oligoribo/pAp-PDE_c-di-AMP_PDE"/>
</dbReference>
<dbReference type="PANTHER" id="PTHR47618:SF1">
    <property type="entry name" value="BIFUNCTIONAL OLIGORIBONUCLEASE AND PAP PHOSPHATASE NRNA"/>
    <property type="match status" value="1"/>
</dbReference>
<evidence type="ECO:0000259" key="2">
    <source>
        <dbReference type="Pfam" id="PF02272"/>
    </source>
</evidence>
<dbReference type="InterPro" id="IPR038763">
    <property type="entry name" value="DHH_sf"/>
</dbReference>
<dbReference type="RefSeq" id="WP_015512855.1">
    <property type="nucleotide sequence ID" value="NZ_JAQDKA010000014.1"/>
</dbReference>
<organism evidence="3 4">
    <name type="scientific">Coprococcus catus</name>
    <dbReference type="NCBI Taxonomy" id="116085"/>
    <lineage>
        <taxon>Bacteria</taxon>
        <taxon>Bacillati</taxon>
        <taxon>Bacillota</taxon>
        <taxon>Clostridia</taxon>
        <taxon>Lachnospirales</taxon>
        <taxon>Lachnospiraceae</taxon>
        <taxon>Coprococcus</taxon>
    </lineage>
</organism>
<protein>
    <submittedName>
        <fullName evidence="3">Exopolyphosphatase</fullName>
    </submittedName>
</protein>
<dbReference type="EMBL" id="QVEP01000003">
    <property type="protein sequence ID" value="RGB81986.1"/>
    <property type="molecule type" value="Genomic_DNA"/>
</dbReference>
<reference evidence="3 4" key="1">
    <citation type="submission" date="2018-08" db="EMBL/GenBank/DDBJ databases">
        <title>A genome reference for cultivated species of the human gut microbiota.</title>
        <authorList>
            <person name="Zou Y."/>
            <person name="Xue W."/>
            <person name="Luo G."/>
        </authorList>
    </citation>
    <scope>NUCLEOTIDE SEQUENCE [LARGE SCALE GENOMIC DNA]</scope>
    <source>
        <strain evidence="3 4">AF45-17</strain>
    </source>
</reference>
<dbReference type="Proteomes" id="UP000260773">
    <property type="component" value="Unassembled WGS sequence"/>
</dbReference>
<accession>A0A3E2TST6</accession>
<comment type="caution">
    <text evidence="3">The sequence shown here is derived from an EMBL/GenBank/DDBJ whole genome shotgun (WGS) entry which is preliminary data.</text>
</comment>
<proteinExistence type="predicted"/>
<evidence type="ECO:0000313" key="3">
    <source>
        <dbReference type="EMBL" id="RGB81986.1"/>
    </source>
</evidence>
<dbReference type="PANTHER" id="PTHR47618">
    <property type="entry name" value="BIFUNCTIONAL OLIGORIBONUCLEASE AND PAP PHOSPHATASE NRNA"/>
    <property type="match status" value="1"/>
</dbReference>
<dbReference type="SUPFAM" id="SSF64182">
    <property type="entry name" value="DHH phosphoesterases"/>
    <property type="match status" value="1"/>
</dbReference>
<name>A0A3E2TST6_9FIRM</name>
<dbReference type="InterPro" id="IPR001667">
    <property type="entry name" value="DDH_dom"/>
</dbReference>
<dbReference type="Gene3D" id="3.90.1640.10">
    <property type="entry name" value="inorganic pyrophosphatase (n-terminal core)"/>
    <property type="match status" value="1"/>
</dbReference>
<feature type="domain" description="DHHA1" evidence="2">
    <location>
        <begin position="229"/>
        <end position="326"/>
    </location>
</feature>
<evidence type="ECO:0000259" key="1">
    <source>
        <dbReference type="Pfam" id="PF01368"/>
    </source>
</evidence>
<dbReference type="GO" id="GO:0003676">
    <property type="term" value="F:nucleic acid binding"/>
    <property type="evidence" value="ECO:0007669"/>
    <property type="project" value="InterPro"/>
</dbReference>
<dbReference type="InterPro" id="IPR003156">
    <property type="entry name" value="DHHA1_dom"/>
</dbReference>
<evidence type="ECO:0000313" key="4">
    <source>
        <dbReference type="Proteomes" id="UP000260773"/>
    </source>
</evidence>